<dbReference type="Proteomes" id="UP000198983">
    <property type="component" value="Chromosome I"/>
</dbReference>
<dbReference type="InterPro" id="IPR050963">
    <property type="entry name" value="Sirohydro_Cobaltochel/CbiX"/>
</dbReference>
<dbReference type="SUPFAM" id="SSF53800">
    <property type="entry name" value="Chelatase"/>
    <property type="match status" value="1"/>
</dbReference>
<evidence type="ECO:0000256" key="1">
    <source>
        <dbReference type="ARBA" id="ARBA00022723"/>
    </source>
</evidence>
<dbReference type="InterPro" id="IPR002762">
    <property type="entry name" value="CbiX-like"/>
</dbReference>
<accession>A0A1H1VDQ5</accession>
<dbReference type="STRING" id="117157.SAMN04489717_4018"/>
<dbReference type="GO" id="GO:0016829">
    <property type="term" value="F:lyase activity"/>
    <property type="evidence" value="ECO:0007669"/>
    <property type="project" value="UniProtKB-KW"/>
</dbReference>
<organism evidence="3 4">
    <name type="scientific">Actinopolymorpha singaporensis</name>
    <dbReference type="NCBI Taxonomy" id="117157"/>
    <lineage>
        <taxon>Bacteria</taxon>
        <taxon>Bacillati</taxon>
        <taxon>Actinomycetota</taxon>
        <taxon>Actinomycetes</taxon>
        <taxon>Propionibacteriales</taxon>
        <taxon>Actinopolymorphaceae</taxon>
        <taxon>Actinopolymorpha</taxon>
    </lineage>
</organism>
<protein>
    <submittedName>
        <fullName evidence="3">Sirohydrochlorin ferrochelatase</fullName>
    </submittedName>
</protein>
<dbReference type="CDD" id="cd03416">
    <property type="entry name" value="CbiX_SirB_N"/>
    <property type="match status" value="1"/>
</dbReference>
<evidence type="ECO:0000313" key="3">
    <source>
        <dbReference type="EMBL" id="SDS82823.1"/>
    </source>
</evidence>
<sequence>MPTAEGLLLVAHGSRDDRAAPVAHEVAAAVARLRPGLATGAAFLELATPTPQEAVESLAAQGVTDLAVVPFLLSDAYHAQEDLPAVADLARSRGWTVRLSRVLGPDPRLVEAMAARLAEARPSGEPPFDAVVLAAAGSSSRQANDTVAEVAADLGHLLGVPARWAFASAAAPTVEEAVGDLRARGADRVGVATYLLAPGFFADRIRAAAASGGAVAVTEPLGACPQVAAIVADRASLDDRLGRPDGGKPVTGN</sequence>
<dbReference type="PANTHER" id="PTHR33542">
    <property type="entry name" value="SIROHYDROCHLORIN FERROCHELATASE, CHLOROPLASTIC"/>
    <property type="match status" value="1"/>
</dbReference>
<proteinExistence type="predicted"/>
<name>A0A1H1VDQ5_9ACTN</name>
<dbReference type="GO" id="GO:0046872">
    <property type="term" value="F:metal ion binding"/>
    <property type="evidence" value="ECO:0007669"/>
    <property type="project" value="UniProtKB-KW"/>
</dbReference>
<reference evidence="3 4" key="1">
    <citation type="submission" date="2016-10" db="EMBL/GenBank/DDBJ databases">
        <authorList>
            <person name="de Groot N.N."/>
        </authorList>
    </citation>
    <scope>NUCLEOTIDE SEQUENCE [LARGE SCALE GENOMIC DNA]</scope>
    <source>
        <strain evidence="3 4">DSM 22024</strain>
    </source>
</reference>
<dbReference type="AlphaFoldDB" id="A0A1H1VDQ5"/>
<dbReference type="PANTHER" id="PTHR33542:SF5">
    <property type="entry name" value="FERROCHELATASE CHE1"/>
    <property type="match status" value="1"/>
</dbReference>
<keyword evidence="4" id="KW-1185">Reference proteome</keyword>
<dbReference type="Gene3D" id="3.40.50.1400">
    <property type="match status" value="2"/>
</dbReference>
<evidence type="ECO:0000256" key="2">
    <source>
        <dbReference type="ARBA" id="ARBA00023239"/>
    </source>
</evidence>
<keyword evidence="2" id="KW-0456">Lyase</keyword>
<dbReference type="RefSeq" id="WP_197681498.1">
    <property type="nucleotide sequence ID" value="NZ_LT629732.1"/>
</dbReference>
<evidence type="ECO:0000313" key="4">
    <source>
        <dbReference type="Proteomes" id="UP000198983"/>
    </source>
</evidence>
<dbReference type="EMBL" id="LT629732">
    <property type="protein sequence ID" value="SDS82823.1"/>
    <property type="molecule type" value="Genomic_DNA"/>
</dbReference>
<dbReference type="Pfam" id="PF01903">
    <property type="entry name" value="CbiX"/>
    <property type="match status" value="2"/>
</dbReference>
<gene>
    <name evidence="3" type="ORF">SAMN04489717_4018</name>
</gene>
<keyword evidence="1" id="KW-0479">Metal-binding</keyword>